<dbReference type="Proteomes" id="UP001139150">
    <property type="component" value="Unassembled WGS sequence"/>
</dbReference>
<dbReference type="RefSeq" id="WP_250096096.1">
    <property type="nucleotide sequence ID" value="NZ_JAKRYL010000007.1"/>
</dbReference>
<organism evidence="1 2">
    <name type="scientific">Halalkalibacter alkaliphilus</name>
    <dbReference type="NCBI Taxonomy" id="2917993"/>
    <lineage>
        <taxon>Bacteria</taxon>
        <taxon>Bacillati</taxon>
        <taxon>Bacillota</taxon>
        <taxon>Bacilli</taxon>
        <taxon>Bacillales</taxon>
        <taxon>Bacillaceae</taxon>
        <taxon>Halalkalibacter</taxon>
    </lineage>
</organism>
<dbReference type="EMBL" id="JAKRYL010000007">
    <property type="protein sequence ID" value="MCL7747193.1"/>
    <property type="molecule type" value="Genomic_DNA"/>
</dbReference>
<reference evidence="1" key="1">
    <citation type="submission" date="2022-02" db="EMBL/GenBank/DDBJ databases">
        <title>Halalkalibacter sp. nov. isolated from Lonar Lake, India.</title>
        <authorList>
            <person name="Joshi A."/>
            <person name="Thite S."/>
            <person name="Lodha T."/>
        </authorList>
    </citation>
    <scope>NUCLEOTIDE SEQUENCE</scope>
    <source>
        <strain evidence="1">MEB205</strain>
    </source>
</reference>
<proteinExistence type="predicted"/>
<evidence type="ECO:0000313" key="2">
    <source>
        <dbReference type="Proteomes" id="UP001139150"/>
    </source>
</evidence>
<sequence length="226" mass="26236">MNRLILLNSKHPSMFAFQKKNHHFLKKFAVWLGGKCSWLNSSEWEMSSKQERGSDLSIVVAFHKQWNIQLTILQEYKKEESSFVYTFIFKNQSEENLNIKFVVHQQRFGTVSSKVAFISPLRQTIMHYGSPILTLLATNFFKGKESQLAVGKREKIWSEKSGNLAVSPLCQSGHESMMVTSLQLAPWQETYGRIWEINGTSEEEVLMKHDKQIRSNHLKQVTKQIL</sequence>
<evidence type="ECO:0000313" key="1">
    <source>
        <dbReference type="EMBL" id="MCL7747193.1"/>
    </source>
</evidence>
<dbReference type="AlphaFoldDB" id="A0A9X2CS21"/>
<gene>
    <name evidence="1" type="ORF">MF646_08660</name>
</gene>
<keyword evidence="2" id="KW-1185">Reference proteome</keyword>
<name>A0A9X2CS21_9BACI</name>
<accession>A0A9X2CS21</accession>
<protein>
    <submittedName>
        <fullName evidence="1">Uncharacterized protein</fullName>
    </submittedName>
</protein>
<comment type="caution">
    <text evidence="1">The sequence shown here is derived from an EMBL/GenBank/DDBJ whole genome shotgun (WGS) entry which is preliminary data.</text>
</comment>